<protein>
    <submittedName>
        <fullName evidence="2">Murein L,D-transpeptidase catalytic domain-containing protein</fullName>
    </submittedName>
</protein>
<evidence type="ECO:0000313" key="2">
    <source>
        <dbReference type="EMBL" id="XDU96860.1"/>
    </source>
</evidence>
<name>A0AB39W5K3_9FLAO</name>
<dbReference type="InterPro" id="IPR032676">
    <property type="entry name" value="YkuD_2"/>
</dbReference>
<dbReference type="EMBL" id="CP165625">
    <property type="protein sequence ID" value="XDU96860.1"/>
    <property type="molecule type" value="Genomic_DNA"/>
</dbReference>
<dbReference type="PANTHER" id="PTHR38477">
    <property type="entry name" value="HYPOTHETICAL EXPORTED PROTEIN"/>
    <property type="match status" value="1"/>
</dbReference>
<proteinExistence type="predicted"/>
<feature type="chain" id="PRO_5044282800" evidence="1">
    <location>
        <begin position="22"/>
        <end position="195"/>
    </location>
</feature>
<dbReference type="Pfam" id="PF13645">
    <property type="entry name" value="YkuD_2"/>
    <property type="match status" value="1"/>
</dbReference>
<reference evidence="2" key="1">
    <citation type="submission" date="2024-07" db="EMBL/GenBank/DDBJ databases">
        <authorList>
            <person name="Biller S.J."/>
        </authorList>
    </citation>
    <scope>NUCLEOTIDE SEQUENCE</scope>
    <source>
        <strain evidence="2">WC2409</strain>
    </source>
</reference>
<organism evidence="2">
    <name type="scientific">Flavobacterium sp. WC2409</name>
    <dbReference type="NCBI Taxonomy" id="3234139"/>
    <lineage>
        <taxon>Bacteria</taxon>
        <taxon>Pseudomonadati</taxon>
        <taxon>Bacteroidota</taxon>
        <taxon>Flavobacteriia</taxon>
        <taxon>Flavobacteriales</taxon>
        <taxon>Flavobacteriaceae</taxon>
        <taxon>Flavobacterium</taxon>
    </lineage>
</organism>
<dbReference type="PANTHER" id="PTHR38477:SF1">
    <property type="entry name" value="MUREIN L,D-TRANSPEPTIDASE CATALYTIC DOMAIN FAMILY PROTEIN"/>
    <property type="match status" value="1"/>
</dbReference>
<feature type="signal peptide" evidence="1">
    <location>
        <begin position="1"/>
        <end position="21"/>
    </location>
</feature>
<gene>
    <name evidence="2" type="ORF">AB3G34_06990</name>
</gene>
<evidence type="ECO:0000256" key="1">
    <source>
        <dbReference type="SAM" id="SignalP"/>
    </source>
</evidence>
<accession>A0AB39W5K3</accession>
<dbReference type="AlphaFoldDB" id="A0AB39W5K3"/>
<dbReference type="RefSeq" id="WP_367770239.1">
    <property type="nucleotide sequence ID" value="NZ_CP165625.1"/>
</dbReference>
<keyword evidence="1" id="KW-0732">Signal</keyword>
<sequence>MKKLFIFLFFLVFVFSSFSNKDEKTVVQEKLNSQIKEVKDLVNRYSKYNKEIGFFIDMKIESGKYRFFVCNLKTNEIIDEGLVSHGLGSETGIEGELKFSNENHSFCTSLGKYSIGNKYIGTYGKAYKLYGLDATNSNAFSRNIVLHQFESVPYEEQGQFICKSLGCPMVNELFFNRIGELIDHSKTKIILSVYY</sequence>